<reference evidence="6 7" key="1">
    <citation type="submission" date="2021-02" db="EMBL/GenBank/DDBJ databases">
        <title>Variation within the Batrachochytrium salamandrivorans European outbreak.</title>
        <authorList>
            <person name="Kelly M."/>
            <person name="Pasmans F."/>
            <person name="Shea T.P."/>
            <person name="Munoz J.F."/>
            <person name="Carranza S."/>
            <person name="Cuomo C.A."/>
            <person name="Martel A."/>
        </authorList>
    </citation>
    <scope>NUCLEOTIDE SEQUENCE [LARGE SCALE GENOMIC DNA]</scope>
    <source>
        <strain evidence="6 7">AMFP18/2</strain>
    </source>
</reference>
<keyword evidence="4" id="KW-0812">Transmembrane</keyword>
<name>A0ABQ8F4T8_9FUNG</name>
<evidence type="ECO:0000256" key="4">
    <source>
        <dbReference type="SAM" id="Phobius"/>
    </source>
</evidence>
<feature type="domain" description="SH3" evidence="5">
    <location>
        <begin position="277"/>
        <end position="340"/>
    </location>
</feature>
<dbReference type="SMART" id="SM00326">
    <property type="entry name" value="SH3"/>
    <property type="match status" value="1"/>
</dbReference>
<accession>A0ABQ8F4T8</accession>
<evidence type="ECO:0000256" key="1">
    <source>
        <dbReference type="ARBA" id="ARBA00022443"/>
    </source>
</evidence>
<dbReference type="EMBL" id="JAFCIX010000388">
    <property type="protein sequence ID" value="KAH6592198.1"/>
    <property type="molecule type" value="Genomic_DNA"/>
</dbReference>
<dbReference type="SUPFAM" id="SSF50044">
    <property type="entry name" value="SH3-domain"/>
    <property type="match status" value="1"/>
</dbReference>
<feature type="compositionally biased region" description="Polar residues" evidence="3">
    <location>
        <begin position="190"/>
        <end position="208"/>
    </location>
</feature>
<feature type="transmembrane region" description="Helical" evidence="4">
    <location>
        <begin position="54"/>
        <end position="73"/>
    </location>
</feature>
<feature type="transmembrane region" description="Helical" evidence="4">
    <location>
        <begin position="116"/>
        <end position="139"/>
    </location>
</feature>
<dbReference type="InterPro" id="IPR001452">
    <property type="entry name" value="SH3_domain"/>
</dbReference>
<organism evidence="6 7">
    <name type="scientific">Batrachochytrium salamandrivorans</name>
    <dbReference type="NCBI Taxonomy" id="1357716"/>
    <lineage>
        <taxon>Eukaryota</taxon>
        <taxon>Fungi</taxon>
        <taxon>Fungi incertae sedis</taxon>
        <taxon>Chytridiomycota</taxon>
        <taxon>Chytridiomycota incertae sedis</taxon>
        <taxon>Chytridiomycetes</taxon>
        <taxon>Rhizophydiales</taxon>
        <taxon>Rhizophydiales incertae sedis</taxon>
        <taxon>Batrachochytrium</taxon>
    </lineage>
</organism>
<feature type="transmembrane region" description="Helical" evidence="4">
    <location>
        <begin position="14"/>
        <end position="42"/>
    </location>
</feature>
<gene>
    <name evidence="6" type="ORF">BASA50_008190</name>
</gene>
<keyword evidence="1 2" id="KW-0728">SH3 domain</keyword>
<evidence type="ECO:0000256" key="3">
    <source>
        <dbReference type="SAM" id="MobiDB-lite"/>
    </source>
</evidence>
<sequence>MPIVFDIGGVREHLIAAAAVLVGLFGWFLSFIGICVIGTAIADSPNDVKRNRINWVYTFLHLVVLSGIIVTLVTRSVHRSRICVAGFLSFSLMTLFLGMDLAVLEAQFTAILTAGANVRASGIFFLTLSFIVLLCYYGIDLSESAEQIDMSGHPGSRTPPGNSNSPPRSNSGFGLPKFSNGERSPGFTLPTMNFSSPKRPSQTEIHPQSNTNQSLLAGAVPTGMAPVMNNNKGGLNTLDTRQTPTMPNPAATAAQLSASMRSPGSTSNIIPLDVGTNQGRKVKALYTYEANTDDPTEVAFTKGEIMTIIEIKGKWWKVSKTLANGTTFEGIAPSNYLELM</sequence>
<protein>
    <recommendedName>
        <fullName evidence="5">SH3 domain-containing protein</fullName>
    </recommendedName>
</protein>
<dbReference type="Proteomes" id="UP001648503">
    <property type="component" value="Unassembled WGS sequence"/>
</dbReference>
<evidence type="ECO:0000259" key="5">
    <source>
        <dbReference type="PROSITE" id="PS50002"/>
    </source>
</evidence>
<feature type="compositionally biased region" description="Low complexity" evidence="3">
    <location>
        <begin position="154"/>
        <end position="172"/>
    </location>
</feature>
<dbReference type="Pfam" id="PF00018">
    <property type="entry name" value="SH3_1"/>
    <property type="match status" value="1"/>
</dbReference>
<evidence type="ECO:0000256" key="2">
    <source>
        <dbReference type="PROSITE-ProRule" id="PRU00192"/>
    </source>
</evidence>
<feature type="region of interest" description="Disordered" evidence="3">
    <location>
        <begin position="148"/>
        <end position="208"/>
    </location>
</feature>
<keyword evidence="4" id="KW-0472">Membrane</keyword>
<dbReference type="PROSITE" id="PS50002">
    <property type="entry name" value="SH3"/>
    <property type="match status" value="1"/>
</dbReference>
<feature type="transmembrane region" description="Helical" evidence="4">
    <location>
        <begin position="85"/>
        <end position="104"/>
    </location>
</feature>
<keyword evidence="4" id="KW-1133">Transmembrane helix</keyword>
<evidence type="ECO:0000313" key="7">
    <source>
        <dbReference type="Proteomes" id="UP001648503"/>
    </source>
</evidence>
<proteinExistence type="predicted"/>
<comment type="caution">
    <text evidence="6">The sequence shown here is derived from an EMBL/GenBank/DDBJ whole genome shotgun (WGS) entry which is preliminary data.</text>
</comment>
<keyword evidence="7" id="KW-1185">Reference proteome</keyword>
<dbReference type="Gene3D" id="2.30.30.40">
    <property type="entry name" value="SH3 Domains"/>
    <property type="match status" value="1"/>
</dbReference>
<evidence type="ECO:0000313" key="6">
    <source>
        <dbReference type="EMBL" id="KAH6592198.1"/>
    </source>
</evidence>
<dbReference type="PRINTS" id="PR00452">
    <property type="entry name" value="SH3DOMAIN"/>
</dbReference>
<dbReference type="InterPro" id="IPR036028">
    <property type="entry name" value="SH3-like_dom_sf"/>
</dbReference>